<dbReference type="AlphaFoldDB" id="A0A2A3LCZ3"/>
<evidence type="ECO:0000256" key="3">
    <source>
        <dbReference type="ARBA" id="ARBA00022801"/>
    </source>
</evidence>
<organism evidence="7 8">
    <name type="scientific">Mycobacterium avium subsp. hominissuis</name>
    <dbReference type="NCBI Taxonomy" id="439334"/>
    <lineage>
        <taxon>Bacteria</taxon>
        <taxon>Bacillati</taxon>
        <taxon>Actinomycetota</taxon>
        <taxon>Actinomycetes</taxon>
        <taxon>Mycobacteriales</taxon>
        <taxon>Mycobacteriaceae</taxon>
        <taxon>Mycobacterium</taxon>
        <taxon>Mycobacterium avium complex (MAC)</taxon>
    </lineage>
</organism>
<dbReference type="GO" id="GO:0006508">
    <property type="term" value="P:proteolysis"/>
    <property type="evidence" value="ECO:0007669"/>
    <property type="project" value="UniProtKB-KW"/>
</dbReference>
<evidence type="ECO:0000259" key="6">
    <source>
        <dbReference type="PROSITE" id="PS51935"/>
    </source>
</evidence>
<dbReference type="SUPFAM" id="SSF54001">
    <property type="entry name" value="Cysteine proteinases"/>
    <property type="match status" value="1"/>
</dbReference>
<dbReference type="PROSITE" id="PS51935">
    <property type="entry name" value="NLPC_P60"/>
    <property type="match status" value="1"/>
</dbReference>
<dbReference type="GO" id="GO:0008234">
    <property type="term" value="F:cysteine-type peptidase activity"/>
    <property type="evidence" value="ECO:0007669"/>
    <property type="project" value="UniProtKB-KW"/>
</dbReference>
<feature type="region of interest" description="Disordered" evidence="5">
    <location>
        <begin position="151"/>
        <end position="194"/>
    </location>
</feature>
<gene>
    <name evidence="7" type="ORF">XV03_03800</name>
</gene>
<feature type="compositionally biased region" description="Pro residues" evidence="5">
    <location>
        <begin position="155"/>
        <end position="166"/>
    </location>
</feature>
<dbReference type="Pfam" id="PF00877">
    <property type="entry name" value="NLPC_P60"/>
    <property type="match status" value="1"/>
</dbReference>
<evidence type="ECO:0000256" key="1">
    <source>
        <dbReference type="ARBA" id="ARBA00007074"/>
    </source>
</evidence>
<dbReference type="RefSeq" id="WP_071321607.1">
    <property type="nucleotide sequence ID" value="NZ_LBGZ01000029.1"/>
</dbReference>
<comment type="similarity">
    <text evidence="1">Belongs to the peptidase C40 family.</text>
</comment>
<dbReference type="InterPro" id="IPR038765">
    <property type="entry name" value="Papain-like_cys_pep_sf"/>
</dbReference>
<keyword evidence="3" id="KW-0378">Hydrolase</keyword>
<dbReference type="EMBL" id="LBGZ01000029">
    <property type="protein sequence ID" value="PBJ39109.1"/>
    <property type="molecule type" value="Genomic_DNA"/>
</dbReference>
<protein>
    <recommendedName>
        <fullName evidence="6">NlpC/P60 domain-containing protein</fullName>
    </recommendedName>
</protein>
<reference evidence="7 8" key="1">
    <citation type="journal article" date="2017" name="Genome Biol. Evol.">
        <title>Population Structure and Local Adaptation of MAC Lung Disease Agent Mycobacterium avium subsp. hominissuis.</title>
        <authorList>
            <person name="Yano H."/>
            <person name="Iwamoto T."/>
            <person name="Nishiuchi Y."/>
            <person name="Nakajima C."/>
            <person name="Starkova D.A."/>
            <person name="Mokrousov I."/>
            <person name="Narvskaya O."/>
            <person name="Yoshida S."/>
            <person name="Arikawa K."/>
            <person name="Nakanishi N."/>
            <person name="Osaki K."/>
            <person name="Nakagawa I."/>
            <person name="Ato M."/>
            <person name="Suzuki Y."/>
            <person name="Maruyama F."/>
        </authorList>
    </citation>
    <scope>NUCLEOTIDE SEQUENCE [LARGE SCALE GENOMIC DNA]</scope>
    <source>
        <strain evidence="7 8">OCU466</strain>
    </source>
</reference>
<sequence>MEGFVAGVQETLKQVRDLFGVPAPVLASAGTGSAGQGGTPGWAGVASSDQRVAATALDNKNTHLGGADHALDGFSRTVAADTATSRKGADDVIVSANKTTAALAPYTNTLAGRVALASSLTDHVAAAGDLVTGYGSTLPGRQQQLTAIGAQYAPTTPPPGTPPGPGQPGYKPRRRRPRRPFGRPRGLRGGGAGGGYPARYQLAGAFKSFQPPQFSVPSLGGGGGGFSPSNLRLGDAVGPGGGPGPVPGLPDGDGSLGSRAVNFASEKLGKMYLWGGKGGPEDNGRVDCSGLTHWAYKRLGIEIGPNTYTQIGKGFQVPPSAIRPGDLIFCNFGEGGNPGPGHVVMATGYGANSRIIEASHDGAPVAFSSMPKGKIVVKRIVA</sequence>
<comment type="caution">
    <text evidence="7">The sequence shown here is derived from an EMBL/GenBank/DDBJ whole genome shotgun (WGS) entry which is preliminary data.</text>
</comment>
<feature type="region of interest" description="Disordered" evidence="5">
    <location>
        <begin position="214"/>
        <end position="254"/>
    </location>
</feature>
<dbReference type="InterPro" id="IPR051794">
    <property type="entry name" value="PG_Endopeptidase_C40"/>
</dbReference>
<name>A0A2A3LCZ3_MYCAV</name>
<dbReference type="PANTHER" id="PTHR47359">
    <property type="entry name" value="PEPTIDOGLYCAN DL-ENDOPEPTIDASE CWLO"/>
    <property type="match status" value="1"/>
</dbReference>
<dbReference type="Proteomes" id="UP000218842">
    <property type="component" value="Unassembled WGS sequence"/>
</dbReference>
<evidence type="ECO:0000256" key="5">
    <source>
        <dbReference type="SAM" id="MobiDB-lite"/>
    </source>
</evidence>
<dbReference type="PANTHER" id="PTHR47359:SF3">
    <property type="entry name" value="NLP_P60 DOMAIN-CONTAINING PROTEIN-RELATED"/>
    <property type="match status" value="1"/>
</dbReference>
<dbReference type="InterPro" id="IPR000064">
    <property type="entry name" value="NLP_P60_dom"/>
</dbReference>
<accession>A0A2A3LCZ3</accession>
<evidence type="ECO:0000256" key="2">
    <source>
        <dbReference type="ARBA" id="ARBA00022670"/>
    </source>
</evidence>
<evidence type="ECO:0000256" key="4">
    <source>
        <dbReference type="ARBA" id="ARBA00022807"/>
    </source>
</evidence>
<evidence type="ECO:0000313" key="7">
    <source>
        <dbReference type="EMBL" id="PBJ39109.1"/>
    </source>
</evidence>
<keyword evidence="4" id="KW-0788">Thiol protease</keyword>
<evidence type="ECO:0000313" key="8">
    <source>
        <dbReference type="Proteomes" id="UP000218842"/>
    </source>
</evidence>
<feature type="domain" description="NlpC/P60" evidence="6">
    <location>
        <begin position="254"/>
        <end position="382"/>
    </location>
</feature>
<dbReference type="Gene3D" id="3.90.1720.10">
    <property type="entry name" value="endopeptidase domain like (from Nostoc punctiforme)"/>
    <property type="match status" value="1"/>
</dbReference>
<feature type="compositionally biased region" description="Basic residues" evidence="5">
    <location>
        <begin position="171"/>
        <end position="186"/>
    </location>
</feature>
<proteinExistence type="inferred from homology"/>
<keyword evidence="2" id="KW-0645">Protease</keyword>